<dbReference type="Pfam" id="PF10604">
    <property type="entry name" value="Polyketide_cyc2"/>
    <property type="match status" value="1"/>
</dbReference>
<dbReference type="RefSeq" id="WP_369234743.1">
    <property type="nucleotide sequence ID" value="NZ_CP163435.1"/>
</dbReference>
<dbReference type="AlphaFoldDB" id="A0AB39PAL9"/>
<dbReference type="InterPro" id="IPR023393">
    <property type="entry name" value="START-like_dom_sf"/>
</dbReference>
<evidence type="ECO:0000313" key="1">
    <source>
        <dbReference type="EMBL" id="XDQ27497.1"/>
    </source>
</evidence>
<sequence length="149" mass="16648">MSAIKESIDIDRRPEDVYAYAIDPSHLPDWQESAISAHQVGDAPLGVGSRVEVTRRVGRREMPTTMEVTEFDPPRSWTMQGIDGPVRGKMHGTIEPLGDGSRSRLTLDLDFESHGKGKVLVPMVIRPYARKEMPKNEATLKNILERTPA</sequence>
<dbReference type="EMBL" id="CP163435">
    <property type="protein sequence ID" value="XDQ27497.1"/>
    <property type="molecule type" value="Genomic_DNA"/>
</dbReference>
<dbReference type="InterPro" id="IPR019587">
    <property type="entry name" value="Polyketide_cyclase/dehydratase"/>
</dbReference>
<protein>
    <submittedName>
        <fullName evidence="1">SRPBCC family protein</fullName>
    </submittedName>
</protein>
<gene>
    <name evidence="1" type="ORF">AB5J56_23505</name>
</gene>
<organism evidence="1">
    <name type="scientific">Streptomyces sp. R21</name>
    <dbReference type="NCBI Taxonomy" id="3238627"/>
    <lineage>
        <taxon>Bacteria</taxon>
        <taxon>Bacillati</taxon>
        <taxon>Actinomycetota</taxon>
        <taxon>Actinomycetes</taxon>
        <taxon>Kitasatosporales</taxon>
        <taxon>Streptomycetaceae</taxon>
        <taxon>Streptomyces</taxon>
    </lineage>
</organism>
<accession>A0AB39PAL9</accession>
<proteinExistence type="predicted"/>
<reference evidence="1" key="1">
    <citation type="submission" date="2024-07" db="EMBL/GenBank/DDBJ databases">
        <authorList>
            <person name="Yu S.T."/>
        </authorList>
    </citation>
    <scope>NUCLEOTIDE SEQUENCE</scope>
    <source>
        <strain evidence="1">R21</strain>
    </source>
</reference>
<dbReference type="Gene3D" id="3.30.530.20">
    <property type="match status" value="1"/>
</dbReference>
<name>A0AB39PAL9_9ACTN</name>
<dbReference type="SUPFAM" id="SSF55961">
    <property type="entry name" value="Bet v1-like"/>
    <property type="match status" value="1"/>
</dbReference>